<evidence type="ECO:0000313" key="2">
    <source>
        <dbReference type="Proteomes" id="UP000008522"/>
    </source>
</evidence>
<keyword evidence="2" id="KW-1185">Reference proteome</keyword>
<accession>G0EHZ7</accession>
<dbReference type="GeneID" id="44970061"/>
<dbReference type="HOGENOM" id="CLU_1387945_0_0_12"/>
<dbReference type="Proteomes" id="UP000008522">
    <property type="component" value="Chromosome"/>
</dbReference>
<dbReference type="RefSeq" id="WP_014487982.1">
    <property type="nucleotide sequence ID" value="NC_017243.1"/>
</dbReference>
<dbReference type="eggNOG" id="COG3179">
    <property type="taxonomic scope" value="Bacteria"/>
</dbReference>
<organism evidence="1 2">
    <name type="scientific">Brachyspira intermedia (strain ATCC 51140 / PWS/A)</name>
    <name type="common">Serpulina intermedia</name>
    <dbReference type="NCBI Taxonomy" id="1045858"/>
    <lineage>
        <taxon>Bacteria</taxon>
        <taxon>Pseudomonadati</taxon>
        <taxon>Spirochaetota</taxon>
        <taxon>Spirochaetia</taxon>
        <taxon>Brachyspirales</taxon>
        <taxon>Brachyspiraceae</taxon>
        <taxon>Brachyspira</taxon>
    </lineage>
</organism>
<dbReference type="InterPro" id="IPR023346">
    <property type="entry name" value="Lysozyme-like_dom_sf"/>
</dbReference>
<dbReference type="KEGG" id="bip:Bint_1537"/>
<evidence type="ECO:0000313" key="1">
    <source>
        <dbReference type="EMBL" id="AEM22156.1"/>
    </source>
</evidence>
<dbReference type="SUPFAM" id="SSF53955">
    <property type="entry name" value="Lysozyme-like"/>
    <property type="match status" value="1"/>
</dbReference>
<dbReference type="Gene3D" id="1.10.530.10">
    <property type="match status" value="1"/>
</dbReference>
<reference evidence="1 2" key="1">
    <citation type="journal article" date="2011" name="BMC Genomics">
        <title>Complete genome sequence of Brachyspira intermedia reveals unique genomic features in Brachyspira species and phage-mediated horizontal gene transfer.</title>
        <authorList>
            <person name="Hafstrom T."/>
            <person name="Jansson D.S."/>
            <person name="Segerman B."/>
        </authorList>
    </citation>
    <scope>NUCLEOTIDE SEQUENCE [LARGE SCALE GENOMIC DNA]</scope>
    <source>
        <strain evidence="2">ATCC 51140 / PWS/A</strain>
    </source>
</reference>
<protein>
    <recommendedName>
        <fullName evidence="3">Glycoside hydrolase family 19 catalytic domain-containing protein</fullName>
    </recommendedName>
</protein>
<evidence type="ECO:0008006" key="3">
    <source>
        <dbReference type="Google" id="ProtNLM"/>
    </source>
</evidence>
<dbReference type="PATRIC" id="fig|1045858.4.peg.1536"/>
<name>G0EHZ7_BRAIP</name>
<sequence length="196" mass="22792">MNISNILNKLQCNTAFAKPLEIVFSEYQFHNYHQLISFITQIALKSENFYFTEESFSSTNKLINSFECMNIKQAEKLSKKGDKSIAAYIKKYGTANDNNKYNYRERGLIRLKGKENYALYGKKLGIDLIQSPYNAKRDYIAARIALEYWFHNKCNEKINNLEELTRTVQGNIYSIDKIIEMINIIKSPNQKGDINA</sequence>
<dbReference type="AlphaFoldDB" id="G0EHZ7"/>
<dbReference type="EMBL" id="CP002874">
    <property type="protein sequence ID" value="AEM22156.1"/>
    <property type="molecule type" value="Genomic_DNA"/>
</dbReference>
<proteinExistence type="predicted"/>
<gene>
    <name evidence="1" type="ordered locus">Bint_1537</name>
</gene>
<dbReference type="OrthoDB" id="1491023at2"/>